<gene>
    <name evidence="2" type="ORF">PFCIRM138_04175</name>
</gene>
<feature type="compositionally biased region" description="Low complexity" evidence="1">
    <location>
        <begin position="13"/>
        <end position="27"/>
    </location>
</feature>
<evidence type="ECO:0000313" key="2">
    <source>
        <dbReference type="EMBL" id="CEP26101.1"/>
    </source>
</evidence>
<accession>A0A068VSM5</accession>
<organism evidence="2">
    <name type="scientific">Propionibacterium freudenreichii subsp. freudenreichii</name>
    <dbReference type="NCBI Taxonomy" id="66712"/>
    <lineage>
        <taxon>Bacteria</taxon>
        <taxon>Bacillati</taxon>
        <taxon>Actinomycetota</taxon>
        <taxon>Actinomycetes</taxon>
        <taxon>Propionibacteriales</taxon>
        <taxon>Propionibacteriaceae</taxon>
        <taxon>Propionibacterium</taxon>
    </lineage>
</organism>
<sequence>MLLMARLSREATNHNNQPTTTNTVTTG</sequence>
<dbReference type="EMBL" id="LM676389">
    <property type="protein sequence ID" value="CEP26101.1"/>
    <property type="molecule type" value="Genomic_DNA"/>
</dbReference>
<protein>
    <submittedName>
        <fullName evidence="2">Uncharacterized protein</fullName>
    </submittedName>
</protein>
<name>A0A068VSM5_PROFF</name>
<evidence type="ECO:0000256" key="1">
    <source>
        <dbReference type="SAM" id="MobiDB-lite"/>
    </source>
</evidence>
<reference evidence="2" key="1">
    <citation type="submission" date="2014-08" db="EMBL/GenBank/DDBJ databases">
        <authorList>
            <person name="Falentin Helene"/>
        </authorList>
    </citation>
    <scope>NUCLEOTIDE SEQUENCE</scope>
</reference>
<dbReference type="AlphaFoldDB" id="A0A068VSM5"/>
<feature type="region of interest" description="Disordered" evidence="1">
    <location>
        <begin position="1"/>
        <end position="27"/>
    </location>
</feature>
<proteinExistence type="predicted"/>